<accession>A0ABU3WUC5</accession>
<dbReference type="Proteomes" id="UP001275440">
    <property type="component" value="Unassembled WGS sequence"/>
</dbReference>
<evidence type="ECO:0000313" key="1">
    <source>
        <dbReference type="EMBL" id="MDV2477322.1"/>
    </source>
</evidence>
<reference evidence="1 2" key="1">
    <citation type="submission" date="2019-10" db="EMBL/GenBank/DDBJ databases">
        <title>Draft Genome Assembly of Rhodococcus zopfii DSM44189.</title>
        <authorList>
            <person name="Sutton J.M."/>
            <person name="Akob D.M."/>
            <person name="Bushman T.J."/>
        </authorList>
    </citation>
    <scope>NUCLEOTIDE SEQUENCE [LARGE SCALE GENOMIC DNA]</scope>
    <source>
        <strain evidence="1 2">DSM 44189</strain>
    </source>
</reference>
<comment type="caution">
    <text evidence="1">The sequence shown here is derived from an EMBL/GenBank/DDBJ whole genome shotgun (WGS) entry which is preliminary data.</text>
</comment>
<gene>
    <name evidence="1" type="ORF">F8M49_21680</name>
</gene>
<keyword evidence="2" id="KW-1185">Reference proteome</keyword>
<proteinExistence type="predicted"/>
<evidence type="ECO:0000313" key="2">
    <source>
        <dbReference type="Proteomes" id="UP001275440"/>
    </source>
</evidence>
<dbReference type="EMBL" id="WBMO01000003">
    <property type="protein sequence ID" value="MDV2477322.1"/>
    <property type="molecule type" value="Genomic_DNA"/>
</dbReference>
<organism evidence="1 2">
    <name type="scientific">Rhodococcus zopfii</name>
    <dbReference type="NCBI Taxonomy" id="43772"/>
    <lineage>
        <taxon>Bacteria</taxon>
        <taxon>Bacillati</taxon>
        <taxon>Actinomycetota</taxon>
        <taxon>Actinomycetes</taxon>
        <taxon>Mycobacteriales</taxon>
        <taxon>Nocardiaceae</taxon>
        <taxon>Rhodococcus</taxon>
    </lineage>
</organism>
<sequence length="239" mass="25998">MVEAIVESPDAEDGIIWFNSGKVGNTYSTNYWLTNPSLPSPSSGTLPGMTVSSAFCEGIAYAVVEDQSQLSWDGPLTNWLYRVDPKGGAEIIGEWKFPASKRPVSRRAVCSDDGLSMAALYTDREGSGNPDMSPLLKIEINISDASLTEYELLGPGEGWRVPTKAVGALNGRMYWANTAGQIYSTAIQGSDPAHLEYEIRTDSLHDKILISGKNVYLLVHSSESKLVTYDLASGKKRKL</sequence>
<protein>
    <submittedName>
        <fullName evidence="1">Uncharacterized protein</fullName>
    </submittedName>
</protein>
<name>A0ABU3WUC5_9NOCA</name>